<evidence type="ECO:0000313" key="2">
    <source>
        <dbReference type="Proteomes" id="UP000007267"/>
    </source>
</evidence>
<name>K7G686_PELSI</name>
<dbReference type="GeneTree" id="ENSGT00390000012296"/>
<reference evidence="2" key="2">
    <citation type="journal article" date="2013" name="Nat. Genet.">
        <title>The draft genomes of soft-shell turtle and green sea turtle yield insights into the development and evolution of the turtle-specific body plan.</title>
        <authorList>
            <person name="Wang Z."/>
            <person name="Pascual-Anaya J."/>
            <person name="Zadissa A."/>
            <person name="Li W."/>
            <person name="Niimura Y."/>
            <person name="Huang Z."/>
            <person name="Li C."/>
            <person name="White S."/>
            <person name="Xiong Z."/>
            <person name="Fang D."/>
            <person name="Wang B."/>
            <person name="Ming Y."/>
            <person name="Chen Y."/>
            <person name="Zheng Y."/>
            <person name="Kuraku S."/>
            <person name="Pignatelli M."/>
            <person name="Herrero J."/>
            <person name="Beal K."/>
            <person name="Nozawa M."/>
            <person name="Li Q."/>
            <person name="Wang J."/>
            <person name="Zhang H."/>
            <person name="Yu L."/>
            <person name="Shigenobu S."/>
            <person name="Wang J."/>
            <person name="Liu J."/>
            <person name="Flicek P."/>
            <person name="Searle S."/>
            <person name="Wang J."/>
            <person name="Kuratani S."/>
            <person name="Yin Y."/>
            <person name="Aken B."/>
            <person name="Zhang G."/>
            <person name="Irie N."/>
        </authorList>
    </citation>
    <scope>NUCLEOTIDE SEQUENCE [LARGE SCALE GENOMIC DNA]</scope>
    <source>
        <strain evidence="2">Daiwa-1</strain>
    </source>
</reference>
<sequence>VCPSLSTGPLNICEETAVLHGGFLLAAKLYHPKALTELAKSDWSLVGPPITDALKEICTRCSSPPAQPNAWKKKAVIIIWAKILLPCPSSSVGSSSVDQRWKEDVFFSVGSMIPRINRTILFELLKALNAPRLFVQLLLALPAAVRQRELELFVKYVANETSPVDVAFFLDVWWEIMKHKEGEQDKMILTFGALVHQHLSEAPDESCQPAKRFKGDPFSQQSSHMAPGLLMVLVDGLKQIYGSIVLPKMKCCALANLVELLSVFTVIERESGSLPVKAYLDKIASVVTLWNDDSENRYNRRSLEEKVKEAERSVSLLSMIKLSGEELFVGLSFLRSLLQGWGEELPGLPPSSGDLCEDEKQMVLELEEDGPAHGNGKDLIAFAKSGDLCEDEKQMVLELGQIIVDFLKKIHPKLKGRNSESSVMALVAMAIIEKKMDRHMEMCSIFASEKAWAFSKAWVSCLVKNKALFQKPELVLKLLETTVTFSLSAEHRDSKEGQSQAIRTILECYTALPLPDKNKVISGILTSWGGKGLSLNLKAFTEGFQEELNLAFNQITQSVSDQGLTKAVASVARLVLLCPEATVKKVCNLAVVNLGTHQFLAQILCSFPALRFQETQDEPNKSGSLVERCLKESVWGKLSSTKEKEQFLEFLAFLMQPSSGQPLLSPAEVTKAFVFPHLKSDFAHIELSLQILSKVLAVQPSPEEHLLRSPAQSGGTVALLGLCKLLDGYTKYWHRFRDQHCPGLETKDLIATTLSQLCEAVGQKAAPSPEVWIQSLAWLHRKVETLDWTVGLRLKKLLGDHFKNEVPATLFEICKLSEDEWTSRPLPAYGGAGSGLLAQMECCCISTTLREQMLSLLAVNMDNPEEVNLFSKGFLVALIQVLPWCSHSEWKQLTHVIDSLLHRQVLHVPYTLEYVQYMPLLNFRPFARHLQFSVLLLRGFQLLCSSSCSSWLPVEGWQHVVRLYCSSLTDLLGSVQRESLSHRQSDDDRDPTQEVSFIYIQVFCHVLHVAAMLPDDGTGEPLLVLALEILSQYKTLSASDKSLNSTLRKANEKHFLESITDNVRDKELRATLLQKLSKL</sequence>
<accession>K7G686</accession>
<reference evidence="1" key="3">
    <citation type="submission" date="2025-08" db="UniProtKB">
        <authorList>
            <consortium name="Ensembl"/>
        </authorList>
    </citation>
    <scope>IDENTIFICATION</scope>
</reference>
<organism evidence="1 2">
    <name type="scientific">Pelodiscus sinensis</name>
    <name type="common">Chinese softshell turtle</name>
    <name type="synonym">Trionyx sinensis</name>
    <dbReference type="NCBI Taxonomy" id="13735"/>
    <lineage>
        <taxon>Eukaryota</taxon>
        <taxon>Metazoa</taxon>
        <taxon>Chordata</taxon>
        <taxon>Craniata</taxon>
        <taxon>Vertebrata</taxon>
        <taxon>Euteleostomi</taxon>
        <taxon>Archelosauria</taxon>
        <taxon>Testudinata</taxon>
        <taxon>Testudines</taxon>
        <taxon>Cryptodira</taxon>
        <taxon>Trionychia</taxon>
        <taxon>Trionychidae</taxon>
        <taxon>Pelodiscus</taxon>
    </lineage>
</organism>
<proteinExistence type="predicted"/>
<dbReference type="PANTHER" id="PTHR15571:SF2">
    <property type="entry name" value="GEM-ASSOCIATED PROTEIN 4"/>
    <property type="match status" value="1"/>
</dbReference>
<reference evidence="1" key="4">
    <citation type="submission" date="2025-09" db="UniProtKB">
        <authorList>
            <consortium name="Ensembl"/>
        </authorList>
    </citation>
    <scope>IDENTIFICATION</scope>
</reference>
<dbReference type="OMA" id="SCHNWLP"/>
<dbReference type="GO" id="GO:0000387">
    <property type="term" value="P:spliceosomal snRNP assembly"/>
    <property type="evidence" value="ECO:0007669"/>
    <property type="project" value="Ensembl"/>
</dbReference>
<dbReference type="AlphaFoldDB" id="K7G686"/>
<dbReference type="GO" id="GO:0015030">
    <property type="term" value="C:Cajal body"/>
    <property type="evidence" value="ECO:0007669"/>
    <property type="project" value="Ensembl"/>
</dbReference>
<reference evidence="2" key="1">
    <citation type="submission" date="2011-10" db="EMBL/GenBank/DDBJ databases">
        <authorList>
            <consortium name="Soft-shell Turtle Genome Consortium"/>
        </authorList>
    </citation>
    <scope>NUCLEOTIDE SEQUENCE [LARGE SCALE GENOMIC DNA]</scope>
    <source>
        <strain evidence="2">Daiwa-1</strain>
    </source>
</reference>
<protein>
    <submittedName>
        <fullName evidence="1">Gem nuclear organelle associated protein 4</fullName>
    </submittedName>
</protein>
<dbReference type="GO" id="GO:0032797">
    <property type="term" value="C:SMN complex"/>
    <property type="evidence" value="ECO:0007669"/>
    <property type="project" value="Ensembl"/>
</dbReference>
<dbReference type="InterPro" id="IPR033265">
    <property type="entry name" value="GEMIN4"/>
</dbReference>
<evidence type="ECO:0000313" key="1">
    <source>
        <dbReference type="Ensembl" id="ENSPSIP00000015797.1"/>
    </source>
</evidence>
<dbReference type="PANTHER" id="PTHR15571">
    <property type="entry name" value="GEM-ASSOCIATED PROTEIN 4"/>
    <property type="match status" value="1"/>
</dbReference>
<dbReference type="GO" id="GO:0006364">
    <property type="term" value="P:rRNA processing"/>
    <property type="evidence" value="ECO:0007669"/>
    <property type="project" value="InterPro"/>
</dbReference>
<dbReference type="GO" id="GO:0005730">
    <property type="term" value="C:nucleolus"/>
    <property type="evidence" value="ECO:0007669"/>
    <property type="project" value="Ensembl"/>
</dbReference>
<keyword evidence="2" id="KW-1185">Reference proteome</keyword>
<dbReference type="STRING" id="13735.ENSPSIP00000015797"/>
<dbReference type="Ensembl" id="ENSPSIT00000015872.1">
    <property type="protein sequence ID" value="ENSPSIP00000015797.1"/>
    <property type="gene ID" value="ENSPSIG00000014089.1"/>
</dbReference>
<dbReference type="GO" id="GO:0043021">
    <property type="term" value="F:ribonucleoprotein complex binding"/>
    <property type="evidence" value="ECO:0007669"/>
    <property type="project" value="Ensembl"/>
</dbReference>
<gene>
    <name evidence="1" type="primary">GEMIN4</name>
</gene>
<dbReference type="EMBL" id="AGCU01199721">
    <property type="status" value="NOT_ANNOTATED_CDS"/>
    <property type="molecule type" value="Genomic_DNA"/>
</dbReference>
<dbReference type="Proteomes" id="UP000007267">
    <property type="component" value="Unassembled WGS sequence"/>
</dbReference>
<dbReference type="GO" id="GO:0005829">
    <property type="term" value="C:cytosol"/>
    <property type="evidence" value="ECO:0007669"/>
    <property type="project" value="Ensembl"/>
</dbReference>
<dbReference type="eggNOG" id="ENOG502QRX9">
    <property type="taxonomic scope" value="Eukaryota"/>
</dbReference>